<protein>
    <submittedName>
        <fullName evidence="2">Uncharacterized protein</fullName>
    </submittedName>
</protein>
<proteinExistence type="predicted"/>
<feature type="region of interest" description="Disordered" evidence="1">
    <location>
        <begin position="715"/>
        <end position="751"/>
    </location>
</feature>
<evidence type="ECO:0000313" key="3">
    <source>
        <dbReference type="Proteomes" id="UP001142055"/>
    </source>
</evidence>
<feature type="compositionally biased region" description="Polar residues" evidence="1">
    <location>
        <begin position="102"/>
        <end position="124"/>
    </location>
</feature>
<feature type="region of interest" description="Disordered" evidence="1">
    <location>
        <begin position="370"/>
        <end position="398"/>
    </location>
</feature>
<feature type="region of interest" description="Disordered" evidence="1">
    <location>
        <begin position="253"/>
        <end position="281"/>
    </location>
</feature>
<feature type="compositionally biased region" description="Low complexity" evidence="1">
    <location>
        <begin position="148"/>
        <end position="157"/>
    </location>
</feature>
<dbReference type="EMBL" id="JAPWDV010000001">
    <property type="protein sequence ID" value="KAJ6223356.1"/>
    <property type="molecule type" value="Genomic_DNA"/>
</dbReference>
<comment type="caution">
    <text evidence="2">The sequence shown here is derived from an EMBL/GenBank/DDBJ whole genome shotgun (WGS) entry which is preliminary data.</text>
</comment>
<accession>A0A9Q0RR31</accession>
<reference evidence="2" key="1">
    <citation type="submission" date="2022-12" db="EMBL/GenBank/DDBJ databases">
        <title>Genome assemblies of Blomia tropicalis.</title>
        <authorList>
            <person name="Cui Y."/>
        </authorList>
    </citation>
    <scope>NUCLEOTIDE SEQUENCE</scope>
    <source>
        <tissue evidence="2">Adult mites</tissue>
    </source>
</reference>
<dbReference type="Proteomes" id="UP001142055">
    <property type="component" value="Chromosome 1"/>
</dbReference>
<name>A0A9Q0RR31_BLOTA</name>
<feature type="compositionally biased region" description="Pro residues" evidence="1">
    <location>
        <begin position="465"/>
        <end position="483"/>
    </location>
</feature>
<gene>
    <name evidence="2" type="ORF">RDWZM_001901</name>
</gene>
<keyword evidence="3" id="KW-1185">Reference proteome</keyword>
<feature type="region of interest" description="Disordered" evidence="1">
    <location>
        <begin position="140"/>
        <end position="159"/>
    </location>
</feature>
<organism evidence="2 3">
    <name type="scientific">Blomia tropicalis</name>
    <name type="common">Mite</name>
    <dbReference type="NCBI Taxonomy" id="40697"/>
    <lineage>
        <taxon>Eukaryota</taxon>
        <taxon>Metazoa</taxon>
        <taxon>Ecdysozoa</taxon>
        <taxon>Arthropoda</taxon>
        <taxon>Chelicerata</taxon>
        <taxon>Arachnida</taxon>
        <taxon>Acari</taxon>
        <taxon>Acariformes</taxon>
        <taxon>Sarcoptiformes</taxon>
        <taxon>Astigmata</taxon>
        <taxon>Glycyphagoidea</taxon>
        <taxon>Echimyopodidae</taxon>
        <taxon>Blomia</taxon>
    </lineage>
</organism>
<feature type="region of interest" description="Disordered" evidence="1">
    <location>
        <begin position="95"/>
        <end position="124"/>
    </location>
</feature>
<evidence type="ECO:0000256" key="1">
    <source>
        <dbReference type="SAM" id="MobiDB-lite"/>
    </source>
</evidence>
<evidence type="ECO:0000313" key="2">
    <source>
        <dbReference type="EMBL" id="KAJ6223356.1"/>
    </source>
</evidence>
<feature type="region of interest" description="Disordered" evidence="1">
    <location>
        <begin position="444"/>
        <end position="532"/>
    </location>
</feature>
<sequence>MCTTIFTRILLVCRRYTTFGDGIVRQQYYDDQYDQYRDYWQRPPIGTRIVAGRSSAPFTIHGRRAMKNIQYSIESGLVQPLNVRMKAKVDHEPLVHNYDLPPSNQHSARGSFRSDGSGQSQVRRPFSQLSFIGSTLKVPSESEFGSKQQQQQQNQQQFVRSGFHSSLPVRPQTLQQYQQRQQVVTNQPTSNVIESRHYKTSSPATIAGNFPQSFGSFNRELSSIRQSSGTMTSELARFSRSTLPPHLQSQLRELPSLRPIHDPSIAGRRPPITGATQPFNRASQDNITSLRATIPIGRSISQFANRALSRAPLLEPVPEAIYDSAPIHKRHTSELKYPNDPYNPYQNLPIPRQMFLSSPSNESTIRRPLLGRSASSRQSKNNDLNTTSSSESSSEPFEYTRDKLLGAVEKVRSGYLIGRGSPFRHSIDARPKNVTEVQNISTYQLHSRGMSEDNTQSTRTSQFTFPPPSSLPPPLFPRSPIPPSRTNQSRMLSPTRSHHQNTQSTLISNDNGNDSRFLDPSSSSSGFHSGTISSTMMIHSHSMDQSNSMPIRDVRASSARSSTFPSPPTLYEMEAMFDIPVQSAHSRLMVSRVREPLVEPLEMSVDDNFEFDQFSHIENNDPIDMIRWQTLQREPSINVWSRRDDIDSLPEPILSSVGRGPLSDTEIYGTIGQQRPSHYHSYRAPRNMSIDDMEARCAALREEFINFRKRQAELDEKRRLTGSVTQPKTAIQYEHHQSNSSSNSDELESAC</sequence>
<feature type="compositionally biased region" description="Polar residues" evidence="1">
    <location>
        <begin position="486"/>
        <end position="514"/>
    </location>
</feature>
<dbReference type="AlphaFoldDB" id="A0A9Q0RR31"/>
<feature type="compositionally biased region" description="Polar residues" evidence="1">
    <location>
        <begin position="373"/>
        <end position="387"/>
    </location>
</feature>
<feature type="compositionally biased region" description="Low complexity" evidence="1">
    <location>
        <begin position="521"/>
        <end position="532"/>
    </location>
</feature>